<accession>A0A2N7TUB4</accession>
<evidence type="ECO:0000313" key="1">
    <source>
        <dbReference type="EMBL" id="PMR71773.1"/>
    </source>
</evidence>
<dbReference type="Proteomes" id="UP000235803">
    <property type="component" value="Unassembled WGS sequence"/>
</dbReference>
<evidence type="ECO:0000313" key="2">
    <source>
        <dbReference type="Proteomes" id="UP000235803"/>
    </source>
</evidence>
<dbReference type="EMBL" id="PNRF01000050">
    <property type="protein sequence ID" value="PMR71773.1"/>
    <property type="molecule type" value="Genomic_DNA"/>
</dbReference>
<dbReference type="AlphaFoldDB" id="A0A2N7TUB4"/>
<name>A0A2N7TUB4_9GAMM</name>
<keyword evidence="2" id="KW-1185">Reference proteome</keyword>
<protein>
    <submittedName>
        <fullName evidence="1">Uncharacterized protein</fullName>
    </submittedName>
</protein>
<organism evidence="1 2">
    <name type="scientific">Billgrantia endophytica</name>
    <dbReference type="NCBI Taxonomy" id="2033802"/>
    <lineage>
        <taxon>Bacteria</taxon>
        <taxon>Pseudomonadati</taxon>
        <taxon>Pseudomonadota</taxon>
        <taxon>Gammaproteobacteria</taxon>
        <taxon>Oceanospirillales</taxon>
        <taxon>Halomonadaceae</taxon>
        <taxon>Billgrantia</taxon>
    </lineage>
</organism>
<sequence>MPEIQEAGEIAMIEEFRRVAPTNRFMLTLDSQDVDTSNPVMVTAYFSDYEGAMDVGFSQSQVYFSGDLFFDTMGDIESYTHDNVTIYSNTIEFNAGNIDLISDFSNSDSFDLIIEATDKDGNIIQLTDSVSI</sequence>
<reference evidence="1 2" key="1">
    <citation type="submission" date="2018-01" db="EMBL/GenBank/DDBJ databases">
        <title>Halomonas endophytica sp. nov., isolated from storage liquid in the stems of Populus euphratica.</title>
        <authorList>
            <person name="Chen C."/>
        </authorList>
    </citation>
    <scope>NUCLEOTIDE SEQUENCE [LARGE SCALE GENOMIC DNA]</scope>
    <source>
        <strain evidence="1 2">MC28</strain>
    </source>
</reference>
<comment type="caution">
    <text evidence="1">The sequence shown here is derived from an EMBL/GenBank/DDBJ whole genome shotgun (WGS) entry which is preliminary data.</text>
</comment>
<proteinExistence type="predicted"/>
<gene>
    <name evidence="1" type="ORF">C1H69_22840</name>
</gene>